<feature type="transmembrane region" description="Helical" evidence="9">
    <location>
        <begin position="352"/>
        <end position="370"/>
    </location>
</feature>
<evidence type="ECO:0000256" key="8">
    <source>
        <dbReference type="ARBA" id="ARBA00023136"/>
    </source>
</evidence>
<reference evidence="10 11" key="1">
    <citation type="submission" date="2018-06" db="EMBL/GenBank/DDBJ databases">
        <title>Extensive metabolic versatility and redundancy in microbially diverse, dynamic hydrothermal sediments.</title>
        <authorList>
            <person name="Dombrowski N."/>
            <person name="Teske A."/>
            <person name="Baker B.J."/>
        </authorList>
    </citation>
    <scope>NUCLEOTIDE SEQUENCE [LARGE SCALE GENOMIC DNA]</scope>
    <source>
        <strain evidence="10">B20_G2</strain>
    </source>
</reference>
<evidence type="ECO:0000313" key="11">
    <source>
        <dbReference type="Proteomes" id="UP000269499"/>
    </source>
</evidence>
<evidence type="ECO:0000256" key="7">
    <source>
        <dbReference type="ARBA" id="ARBA00023065"/>
    </source>
</evidence>
<feature type="transmembrane region" description="Helical" evidence="9">
    <location>
        <begin position="318"/>
        <end position="340"/>
    </location>
</feature>
<keyword evidence="5" id="KW-1278">Translocase</keyword>
<dbReference type="GO" id="GO:0012505">
    <property type="term" value="C:endomembrane system"/>
    <property type="evidence" value="ECO:0007669"/>
    <property type="project" value="UniProtKB-SubCell"/>
</dbReference>
<keyword evidence="6 9" id="KW-1133">Transmembrane helix</keyword>
<dbReference type="InterPro" id="IPR004131">
    <property type="entry name" value="PPase-energised_H-pump"/>
</dbReference>
<feature type="transmembrane region" description="Helical" evidence="9">
    <location>
        <begin position="376"/>
        <end position="402"/>
    </location>
</feature>
<feature type="transmembrane region" description="Helical" evidence="9">
    <location>
        <begin position="80"/>
        <end position="98"/>
    </location>
</feature>
<evidence type="ECO:0000256" key="6">
    <source>
        <dbReference type="ARBA" id="ARBA00022989"/>
    </source>
</evidence>
<evidence type="ECO:0008006" key="12">
    <source>
        <dbReference type="Google" id="ProtNLM"/>
    </source>
</evidence>
<feature type="transmembrane region" description="Helical" evidence="9">
    <location>
        <begin position="119"/>
        <end position="146"/>
    </location>
</feature>
<comment type="subcellular location">
    <subcellularLocation>
        <location evidence="1">Endomembrane system</location>
        <topology evidence="1">Multi-pass membrane protein</topology>
    </subcellularLocation>
</comment>
<name>A0A497F0E1_9CREN</name>
<keyword evidence="8 9" id="KW-0472">Membrane</keyword>
<feature type="transmembrane region" description="Helical" evidence="9">
    <location>
        <begin position="292"/>
        <end position="312"/>
    </location>
</feature>
<dbReference type="PANTHER" id="PTHR31998">
    <property type="entry name" value="K(+)-INSENSITIVE PYROPHOSPHATE-ENERGIZED PROTON PUMP"/>
    <property type="match status" value="1"/>
</dbReference>
<organism evidence="10 11">
    <name type="scientific">Thermoproteota archaeon</name>
    <dbReference type="NCBI Taxonomy" id="2056631"/>
    <lineage>
        <taxon>Archaea</taxon>
        <taxon>Thermoproteota</taxon>
    </lineage>
</organism>
<proteinExistence type="predicted"/>
<dbReference type="GO" id="GO:0004427">
    <property type="term" value="F:inorganic diphosphate phosphatase activity"/>
    <property type="evidence" value="ECO:0007669"/>
    <property type="project" value="InterPro"/>
</dbReference>
<feature type="transmembrane region" description="Helical" evidence="9">
    <location>
        <begin position="57"/>
        <end position="74"/>
    </location>
</feature>
<evidence type="ECO:0000256" key="9">
    <source>
        <dbReference type="SAM" id="Phobius"/>
    </source>
</evidence>
<dbReference type="Proteomes" id="UP000269499">
    <property type="component" value="Unassembled WGS sequence"/>
</dbReference>
<dbReference type="EMBL" id="QMRA01000080">
    <property type="protein sequence ID" value="RLE53133.1"/>
    <property type="molecule type" value="Genomic_DNA"/>
</dbReference>
<comment type="caution">
    <text evidence="10">The sequence shown here is derived from an EMBL/GenBank/DDBJ whole genome shotgun (WGS) entry which is preliminary data.</text>
</comment>
<dbReference type="AlphaFoldDB" id="A0A497F0E1"/>
<evidence type="ECO:0000256" key="1">
    <source>
        <dbReference type="ARBA" id="ARBA00004127"/>
    </source>
</evidence>
<feature type="transmembrane region" description="Helical" evidence="9">
    <location>
        <begin position="261"/>
        <end position="280"/>
    </location>
</feature>
<keyword evidence="4" id="KW-0460">Magnesium</keyword>
<dbReference type="GO" id="GO:0009678">
    <property type="term" value="F:diphosphate hydrolysis-driven proton transmembrane transporter activity"/>
    <property type="evidence" value="ECO:0007669"/>
    <property type="project" value="InterPro"/>
</dbReference>
<gene>
    <name evidence="10" type="ORF">DRJ26_03740</name>
</gene>
<feature type="transmembrane region" description="Helical" evidence="9">
    <location>
        <begin position="6"/>
        <end position="27"/>
    </location>
</feature>
<accession>A0A497F0E1</accession>
<keyword evidence="7" id="KW-0406">Ion transport</keyword>
<keyword evidence="3 9" id="KW-0812">Transmembrane</keyword>
<sequence>MDVLLLIPLGVGALSLLVVAILYHSIIKEDAGTPRMREIAGYIEEGANAFLKREFKTIAYFSIPIAIILLIALWPKHEIAVGFILGSLFSGIATYVGMKAAVKTNVRVTNAARSSATRALTLAFGGGGITGLLIVSLNLIGITILYVGFGGGPHNPEVVSELVGFGFGASLTALFAQVGGGIFTKAADVGADLVGKVEVGIPEDDPRNPAVIADLVGDNVGDCAGRGADLFESGSDNLVCMMILGLTFLPIYGWKAVVFPLLIRSIGNLATIAGIAAVRFTSKVEPINRINISYLTAGIISVAVFYYVSVYFMGDIRLFYCLTLGLVTALVVSLVTQYYTSGNRLPVRDIAIASKSSPAVNIMIGLAYGLESAVPSMVIVALAIAAAYLIFGGDVLGIFGVAATAMGLTEMKGIIMASDTYGPIVDNAA</sequence>
<evidence type="ECO:0000256" key="4">
    <source>
        <dbReference type="ARBA" id="ARBA00022842"/>
    </source>
</evidence>
<keyword evidence="2" id="KW-0813">Transport</keyword>
<evidence type="ECO:0000313" key="10">
    <source>
        <dbReference type="EMBL" id="RLE53133.1"/>
    </source>
</evidence>
<protein>
    <recommendedName>
        <fullName evidence="12">Sodium-translocating pyrophosphatase</fullName>
    </recommendedName>
</protein>
<dbReference type="GO" id="GO:0016020">
    <property type="term" value="C:membrane"/>
    <property type="evidence" value="ECO:0007669"/>
    <property type="project" value="InterPro"/>
</dbReference>
<evidence type="ECO:0000256" key="2">
    <source>
        <dbReference type="ARBA" id="ARBA00022448"/>
    </source>
</evidence>
<evidence type="ECO:0000256" key="5">
    <source>
        <dbReference type="ARBA" id="ARBA00022967"/>
    </source>
</evidence>
<evidence type="ECO:0000256" key="3">
    <source>
        <dbReference type="ARBA" id="ARBA00022692"/>
    </source>
</evidence>
<dbReference type="Pfam" id="PF03030">
    <property type="entry name" value="H_PPase"/>
    <property type="match status" value="1"/>
</dbReference>